<evidence type="ECO:0000259" key="1">
    <source>
        <dbReference type="Pfam" id="PF12770"/>
    </source>
</evidence>
<dbReference type="InterPro" id="IPR024983">
    <property type="entry name" value="CHAT_dom"/>
</dbReference>
<evidence type="ECO:0000313" key="2">
    <source>
        <dbReference type="EMBL" id="PRX24648.1"/>
    </source>
</evidence>
<dbReference type="Proteomes" id="UP000239415">
    <property type="component" value="Unassembled WGS sequence"/>
</dbReference>
<feature type="domain" description="CHAT" evidence="1">
    <location>
        <begin position="544"/>
        <end position="810"/>
    </location>
</feature>
<sequence length="815" mass="87568">MNEPGYVTPEVHRVIARDDLLMLAAETDEVVGIVGNQVSLAKLKKDDESLFEVALAHYLKTAREGRQASVRTNAWDSAAVIVRFGDLVGLRPASAGSPEEMHENALAENVSRKAGSRLDRALATGVINRYHAARNLRLIGKFERALPLVARPLADLMGTGAEPYMAHYLFERGAGLLAQGQAGQVDDALGEWDEYWEKTRAQGYSTRYRFEFLRALAYWDSDERSPQEALAQLDSSLGRLLGGVPVPVPMADGTFRQSDDDRGVREISVTLAKAELLTACATSDGERAEAAALGRRALEIANRVRGRMRVISRSRSPLAEAFRRLYGDIALLAARLADAGTPGAAELGLEVALTAKQTGFATRIRADRGLMNANLQGILDRIVELENKPENDLLFADDPDARDRMLGELHFQLGDKISAMLAETVLPSRVDLGRVTTALGGRTALDYLELPGSVGGPPSLYRSLLRPGQPILFERFEPDAGVVAFFQDRRATRDLFDWVGRFGPAPGSDPATPGGNREVVPRNARSVPTVLPTWAEIAGVLPKALRADLAGSPDDPMPLVISAHSWLSLVPWVALPIGEAGTRLVERAVVTQTPVLTCLTALEVPTADGPALVRLVGANKAGRGVNVSREREAWLLPAGTDEVRLSRAVVRSDQVPELCPELQLGDVLTRDASWSFLHVAAHGGLGPEEEAQGSHDGLRQVLEIPEQRLTAARALGLHWPGSVLMASCHVGQVVNTRDAEPLNFVMALLTGGARCVVAGIAGIGDEGTGNVAHDIVRALRGGPGSLDRALRSAQLEAIKRDAAPAGWALLAAYVK</sequence>
<evidence type="ECO:0000313" key="3">
    <source>
        <dbReference type="Proteomes" id="UP000239415"/>
    </source>
</evidence>
<accession>A0A2T0KLZ0</accession>
<dbReference type="OrthoDB" id="3313067at2"/>
<dbReference type="EMBL" id="PVMZ01000002">
    <property type="protein sequence ID" value="PRX24648.1"/>
    <property type="molecule type" value="Genomic_DNA"/>
</dbReference>
<dbReference type="Pfam" id="PF12770">
    <property type="entry name" value="CHAT"/>
    <property type="match status" value="1"/>
</dbReference>
<protein>
    <submittedName>
        <fullName evidence="2">CHAT domain-containing protein</fullName>
    </submittedName>
</protein>
<keyword evidence="3" id="KW-1185">Reference proteome</keyword>
<organism evidence="2 3">
    <name type="scientific">Actinoplanes italicus</name>
    <dbReference type="NCBI Taxonomy" id="113567"/>
    <lineage>
        <taxon>Bacteria</taxon>
        <taxon>Bacillati</taxon>
        <taxon>Actinomycetota</taxon>
        <taxon>Actinomycetes</taxon>
        <taxon>Micromonosporales</taxon>
        <taxon>Micromonosporaceae</taxon>
        <taxon>Actinoplanes</taxon>
    </lineage>
</organism>
<gene>
    <name evidence="2" type="ORF">CLV67_102426</name>
</gene>
<dbReference type="RefSeq" id="WP_106316124.1">
    <property type="nucleotide sequence ID" value="NZ_BOMO01000013.1"/>
</dbReference>
<name>A0A2T0KLZ0_9ACTN</name>
<comment type="caution">
    <text evidence="2">The sequence shown here is derived from an EMBL/GenBank/DDBJ whole genome shotgun (WGS) entry which is preliminary data.</text>
</comment>
<dbReference type="AlphaFoldDB" id="A0A2T0KLZ0"/>
<proteinExistence type="predicted"/>
<reference evidence="2 3" key="1">
    <citation type="submission" date="2018-03" db="EMBL/GenBank/DDBJ databases">
        <title>Genomic Encyclopedia of Archaeal and Bacterial Type Strains, Phase II (KMG-II): from individual species to whole genera.</title>
        <authorList>
            <person name="Goeker M."/>
        </authorList>
    </citation>
    <scope>NUCLEOTIDE SEQUENCE [LARGE SCALE GENOMIC DNA]</scope>
    <source>
        <strain evidence="2 3">DSM 43146</strain>
    </source>
</reference>